<organism evidence="4 5">
    <name type="scientific">Luteolibacter pohnpeiensis</name>
    <dbReference type="NCBI Taxonomy" id="454153"/>
    <lineage>
        <taxon>Bacteria</taxon>
        <taxon>Pseudomonadati</taxon>
        <taxon>Verrucomicrobiota</taxon>
        <taxon>Verrucomicrobiia</taxon>
        <taxon>Verrucomicrobiales</taxon>
        <taxon>Verrucomicrobiaceae</taxon>
        <taxon>Luteolibacter</taxon>
    </lineage>
</organism>
<dbReference type="Pfam" id="PF02492">
    <property type="entry name" value="cobW"/>
    <property type="match status" value="1"/>
</dbReference>
<evidence type="ECO:0000313" key="4">
    <source>
        <dbReference type="EMBL" id="MBK1883761.1"/>
    </source>
</evidence>
<evidence type="ECO:0000256" key="1">
    <source>
        <dbReference type="ARBA" id="ARBA00045658"/>
    </source>
</evidence>
<dbReference type="AlphaFoldDB" id="A0A934VS05"/>
<dbReference type="Proteomes" id="UP000603141">
    <property type="component" value="Unassembled WGS sequence"/>
</dbReference>
<dbReference type="InterPro" id="IPR003495">
    <property type="entry name" value="CobW/HypB/UreG_nucleotide-bd"/>
</dbReference>
<dbReference type="Pfam" id="PF07683">
    <property type="entry name" value="CobW_C"/>
    <property type="match status" value="1"/>
</dbReference>
<dbReference type="SUPFAM" id="SSF52540">
    <property type="entry name" value="P-loop containing nucleoside triphosphate hydrolases"/>
    <property type="match status" value="1"/>
</dbReference>
<dbReference type="PANTHER" id="PTHR13748">
    <property type="entry name" value="COBW-RELATED"/>
    <property type="match status" value="1"/>
</dbReference>
<dbReference type="EMBL" id="JAENIJ010000027">
    <property type="protein sequence ID" value="MBK1883761.1"/>
    <property type="molecule type" value="Genomic_DNA"/>
</dbReference>
<dbReference type="InterPro" id="IPR011629">
    <property type="entry name" value="CobW-like_C"/>
</dbReference>
<dbReference type="SUPFAM" id="SSF90002">
    <property type="entry name" value="Hypothetical protein YjiA, C-terminal domain"/>
    <property type="match status" value="1"/>
</dbReference>
<feature type="domain" description="CobW C-terminal" evidence="3">
    <location>
        <begin position="223"/>
        <end position="302"/>
    </location>
</feature>
<evidence type="ECO:0000259" key="3">
    <source>
        <dbReference type="Pfam" id="PF07683"/>
    </source>
</evidence>
<gene>
    <name evidence="4" type="ORF">JIN85_15185</name>
</gene>
<dbReference type="GO" id="GO:0005737">
    <property type="term" value="C:cytoplasm"/>
    <property type="evidence" value="ECO:0007669"/>
    <property type="project" value="TreeGrafter"/>
</dbReference>
<sequence length="333" mass="37076">MVIVTGFLGAGKTTFLRELLPLLSDCARRPYVILNDFLNAEIDSATLKGVVDEVHAISAGCVCCESSDALNRTLHAIRNEPPPIVFIEANGTTDPYPLIELVTLLPRHFQRFGPVLQVNIINEKRWQKRLLPWDRSLERAQAATASHILTNRSSAASLKQQLRLRTDLSKINPHAERVLSIPDFAKVIRALSQSAIPQPELNLSAPIGHAHHHVATRIELPALREEDLIRWLVSFPAHILRIKGAVRLINSEHEACFFQRTDDELERPTILKGKMPETTLPCAVFIGIKLDSQAIQQSLKELLAAPPPSAGEVNFTPTRLPALLSHHKQKISE</sequence>
<comment type="caution">
    <text evidence="4">The sequence shown here is derived from an EMBL/GenBank/DDBJ whole genome shotgun (WGS) entry which is preliminary data.</text>
</comment>
<comment type="function">
    <text evidence="1">Zinc chaperone that directly transfers zinc cofactor to target proteins, thereby activating them. Zinc is transferred from the CXCC motif in the GTPase domain to the zinc binding site in target proteins in a process requiring GTP hydrolysis.</text>
</comment>
<protein>
    <submittedName>
        <fullName evidence="4">GTP-binding protein</fullName>
    </submittedName>
</protein>
<proteinExistence type="predicted"/>
<dbReference type="PANTHER" id="PTHR13748:SF62">
    <property type="entry name" value="COBW DOMAIN-CONTAINING PROTEIN"/>
    <property type="match status" value="1"/>
</dbReference>
<keyword evidence="5" id="KW-1185">Reference proteome</keyword>
<name>A0A934VS05_9BACT</name>
<feature type="domain" description="CobW/HypB/UreG nucleotide-binding" evidence="2">
    <location>
        <begin position="2"/>
        <end position="176"/>
    </location>
</feature>
<dbReference type="InterPro" id="IPR027417">
    <property type="entry name" value="P-loop_NTPase"/>
</dbReference>
<evidence type="ECO:0000259" key="2">
    <source>
        <dbReference type="Pfam" id="PF02492"/>
    </source>
</evidence>
<reference evidence="4" key="1">
    <citation type="submission" date="2021-01" db="EMBL/GenBank/DDBJ databases">
        <title>Modified the classification status of verrucomicrobia.</title>
        <authorList>
            <person name="Feng X."/>
        </authorList>
    </citation>
    <scope>NUCLEOTIDE SEQUENCE</scope>
    <source>
        <strain evidence="4">KCTC 22041</strain>
    </source>
</reference>
<accession>A0A934VS05</accession>
<evidence type="ECO:0000313" key="5">
    <source>
        <dbReference type="Proteomes" id="UP000603141"/>
    </source>
</evidence>
<dbReference type="Gene3D" id="3.40.50.300">
    <property type="entry name" value="P-loop containing nucleotide triphosphate hydrolases"/>
    <property type="match status" value="1"/>
</dbReference>
<dbReference type="InterPro" id="IPR051316">
    <property type="entry name" value="Zinc-reg_GTPase_activator"/>
</dbReference>